<sequence>MVLVDREGYAHEGYAVSGGKPMGVIVRPDHTIGGVMFGVEGMTRYLRGIFASV</sequence>
<dbReference type="GO" id="GO:0016491">
    <property type="term" value="F:oxidoreductase activity"/>
    <property type="evidence" value="ECO:0007669"/>
    <property type="project" value="UniProtKB-KW"/>
</dbReference>
<evidence type="ECO:0000313" key="3">
    <source>
        <dbReference type="Proteomes" id="UP000287166"/>
    </source>
</evidence>
<evidence type="ECO:0000256" key="1">
    <source>
        <dbReference type="ARBA" id="ARBA00023002"/>
    </source>
</evidence>
<dbReference type="Gene3D" id="3.40.30.20">
    <property type="match status" value="1"/>
</dbReference>
<dbReference type="EMBL" id="BFAD01000003">
    <property type="protein sequence ID" value="GBE80769.1"/>
    <property type="molecule type" value="Genomic_DNA"/>
</dbReference>
<accession>A0A401GF25</accession>
<dbReference type="Proteomes" id="UP000287166">
    <property type="component" value="Unassembled WGS sequence"/>
</dbReference>
<dbReference type="InterPro" id="IPR038220">
    <property type="entry name" value="PHOX_C_sf"/>
</dbReference>
<dbReference type="GeneID" id="38777686"/>
<reference evidence="2 3" key="1">
    <citation type="journal article" date="2018" name="Sci. Rep.">
        <title>Genome sequence of the cauliflower mushroom Sparassis crispa (Hanabiratake) and its association with beneficial usage.</title>
        <authorList>
            <person name="Kiyama R."/>
            <person name="Furutani Y."/>
            <person name="Kawaguchi K."/>
            <person name="Nakanishi T."/>
        </authorList>
    </citation>
    <scope>NUCLEOTIDE SEQUENCE [LARGE SCALE GENOMIC DNA]</scope>
</reference>
<protein>
    <submittedName>
        <fullName evidence="2">Uncharacterized protein</fullName>
    </submittedName>
</protein>
<keyword evidence="1" id="KW-0560">Oxidoreductase</keyword>
<dbReference type="InParanoid" id="A0A401GF25"/>
<comment type="caution">
    <text evidence="2">The sequence shown here is derived from an EMBL/GenBank/DDBJ whole genome shotgun (WGS) entry which is preliminary data.</text>
</comment>
<evidence type="ECO:0000313" key="2">
    <source>
        <dbReference type="EMBL" id="GBE80769.1"/>
    </source>
</evidence>
<name>A0A401GF25_9APHY</name>
<proteinExistence type="predicted"/>
<organism evidence="2 3">
    <name type="scientific">Sparassis crispa</name>
    <dbReference type="NCBI Taxonomy" id="139825"/>
    <lineage>
        <taxon>Eukaryota</taxon>
        <taxon>Fungi</taxon>
        <taxon>Dikarya</taxon>
        <taxon>Basidiomycota</taxon>
        <taxon>Agaricomycotina</taxon>
        <taxon>Agaricomycetes</taxon>
        <taxon>Polyporales</taxon>
        <taxon>Sparassidaceae</taxon>
        <taxon>Sparassis</taxon>
    </lineage>
</organism>
<gene>
    <name evidence="2" type="ORF">SCP_0304880</name>
</gene>
<dbReference type="RefSeq" id="XP_027611682.1">
    <property type="nucleotide sequence ID" value="XM_027755881.1"/>
</dbReference>
<dbReference type="AlphaFoldDB" id="A0A401GF25"/>
<keyword evidence="3" id="KW-1185">Reference proteome</keyword>
<dbReference type="OrthoDB" id="2690153at2759"/>